<comment type="caution">
    <text evidence="1">The sequence shown here is derived from an EMBL/GenBank/DDBJ whole genome shotgun (WGS) entry which is preliminary data.</text>
</comment>
<protein>
    <submittedName>
        <fullName evidence="1">Uncharacterized protein</fullName>
    </submittedName>
</protein>
<accession>A0AAP4VKN0</accession>
<gene>
    <name evidence="1" type="ORF">QZM56_31130</name>
</gene>
<name>A0AAP4VKN0_9BURK</name>
<dbReference type="RefSeq" id="WP_137909842.1">
    <property type="nucleotide sequence ID" value="NZ_CADEUY010000004.1"/>
</dbReference>
<reference evidence="1" key="1">
    <citation type="submission" date="2023-07" db="EMBL/GenBank/DDBJ databases">
        <title>A collection of bacterial strains from the Burkholderia cepacia Research Laboratory and Repository.</title>
        <authorList>
            <person name="Lipuma J."/>
            <person name="Spilker T."/>
            <person name="Caverly L."/>
        </authorList>
    </citation>
    <scope>NUCLEOTIDE SEQUENCE</scope>
    <source>
        <strain evidence="1">AU44979</strain>
    </source>
</reference>
<organism evidence="1 2">
    <name type="scientific">Burkholderia contaminans</name>
    <dbReference type="NCBI Taxonomy" id="488447"/>
    <lineage>
        <taxon>Bacteria</taxon>
        <taxon>Pseudomonadati</taxon>
        <taxon>Pseudomonadota</taxon>
        <taxon>Betaproteobacteria</taxon>
        <taxon>Burkholderiales</taxon>
        <taxon>Burkholderiaceae</taxon>
        <taxon>Burkholderia</taxon>
        <taxon>Burkholderia cepacia complex</taxon>
    </lineage>
</organism>
<evidence type="ECO:0000313" key="1">
    <source>
        <dbReference type="EMBL" id="MDN7568965.1"/>
    </source>
</evidence>
<dbReference type="EMBL" id="JAUJQS010000030">
    <property type="protein sequence ID" value="MDN7568965.1"/>
    <property type="molecule type" value="Genomic_DNA"/>
</dbReference>
<sequence length="113" mass="12403">MSGVSAFSNEISLYDDEDEGLRIECSEKFVERIKRGLASGGLQSSAMRTQIAGTSNIHDWVEFDVLNGDFEAMKLAVIACLQQAGVTIKEESFSSPGEKHVRLDLTNVSVFDK</sequence>
<dbReference type="AlphaFoldDB" id="A0AAP4VKN0"/>
<dbReference type="Proteomes" id="UP001172109">
    <property type="component" value="Unassembled WGS sequence"/>
</dbReference>
<proteinExistence type="predicted"/>
<evidence type="ECO:0000313" key="2">
    <source>
        <dbReference type="Proteomes" id="UP001172109"/>
    </source>
</evidence>